<feature type="domain" description="Glycoside hydrolase family 5" evidence="9">
    <location>
        <begin position="84"/>
        <end position="386"/>
    </location>
</feature>
<keyword evidence="6" id="KW-0624">Polysaccharide degradation</keyword>
<feature type="chain" id="PRO_5011488293" evidence="8">
    <location>
        <begin position="27"/>
        <end position="419"/>
    </location>
</feature>
<reference evidence="11" key="1">
    <citation type="submission" date="2016-10" db="EMBL/GenBank/DDBJ databases">
        <authorList>
            <person name="Varghese N."/>
            <person name="Submissions S."/>
        </authorList>
    </citation>
    <scope>NUCLEOTIDE SEQUENCE [LARGE SCALE GENOMIC DNA]</scope>
    <source>
        <strain evidence="11">CGMCC 1.11014</strain>
    </source>
</reference>
<keyword evidence="8" id="KW-0732">Signal</keyword>
<evidence type="ECO:0000259" key="9">
    <source>
        <dbReference type="Pfam" id="PF00150"/>
    </source>
</evidence>
<dbReference type="Gene3D" id="3.20.20.80">
    <property type="entry name" value="Glycosidases"/>
    <property type="match status" value="1"/>
</dbReference>
<dbReference type="InterPro" id="IPR001547">
    <property type="entry name" value="Glyco_hydro_5"/>
</dbReference>
<evidence type="ECO:0000313" key="11">
    <source>
        <dbReference type="Proteomes" id="UP000199391"/>
    </source>
</evidence>
<evidence type="ECO:0000256" key="7">
    <source>
        <dbReference type="RuleBase" id="RU361153"/>
    </source>
</evidence>
<proteinExistence type="inferred from homology"/>
<keyword evidence="5 7" id="KW-0326">Glycosidase</keyword>
<evidence type="ECO:0000313" key="10">
    <source>
        <dbReference type="EMBL" id="SFV05646.1"/>
    </source>
</evidence>
<evidence type="ECO:0000256" key="2">
    <source>
        <dbReference type="ARBA" id="ARBA00022801"/>
    </source>
</evidence>
<dbReference type="GO" id="GO:0005576">
    <property type="term" value="C:extracellular region"/>
    <property type="evidence" value="ECO:0007669"/>
    <property type="project" value="TreeGrafter"/>
</dbReference>
<keyword evidence="2 7" id="KW-0378">Hydrolase</keyword>
<keyword evidence="4" id="KW-0119">Carbohydrate metabolism</keyword>
<evidence type="ECO:0000256" key="1">
    <source>
        <dbReference type="ARBA" id="ARBA00005641"/>
    </source>
</evidence>
<comment type="similarity">
    <text evidence="1 7">Belongs to the glycosyl hydrolase 5 (cellulase A) family.</text>
</comment>
<feature type="signal peptide" evidence="8">
    <location>
        <begin position="1"/>
        <end position="26"/>
    </location>
</feature>
<dbReference type="GO" id="GO:0008422">
    <property type="term" value="F:beta-glucosidase activity"/>
    <property type="evidence" value="ECO:0007669"/>
    <property type="project" value="TreeGrafter"/>
</dbReference>
<dbReference type="PROSITE" id="PS51257">
    <property type="entry name" value="PROKAR_LIPOPROTEIN"/>
    <property type="match status" value="1"/>
</dbReference>
<dbReference type="STRING" id="1035707.SAMN05216552_102460"/>
<name>A0A1I7L7Y2_9BURK</name>
<protein>
    <submittedName>
        <fullName evidence="10">Aryl-phospho-beta-D-glucosidase BglC, GH1 family</fullName>
    </submittedName>
</protein>
<gene>
    <name evidence="10" type="ORF">SAMN05216552_102460</name>
</gene>
<keyword evidence="11" id="KW-1185">Reference proteome</keyword>
<evidence type="ECO:0000256" key="3">
    <source>
        <dbReference type="ARBA" id="ARBA00023001"/>
    </source>
</evidence>
<evidence type="ECO:0000256" key="6">
    <source>
        <dbReference type="ARBA" id="ARBA00023326"/>
    </source>
</evidence>
<evidence type="ECO:0000256" key="5">
    <source>
        <dbReference type="ARBA" id="ARBA00023295"/>
    </source>
</evidence>
<dbReference type="SUPFAM" id="SSF51445">
    <property type="entry name" value="(Trans)glycosidases"/>
    <property type="match status" value="1"/>
</dbReference>
<dbReference type="Pfam" id="PF00150">
    <property type="entry name" value="Cellulase"/>
    <property type="match status" value="1"/>
</dbReference>
<dbReference type="GO" id="GO:0009986">
    <property type="term" value="C:cell surface"/>
    <property type="evidence" value="ECO:0007669"/>
    <property type="project" value="TreeGrafter"/>
</dbReference>
<dbReference type="PANTHER" id="PTHR31297">
    <property type="entry name" value="GLUCAN ENDO-1,6-BETA-GLUCOSIDASE B"/>
    <property type="match status" value="1"/>
</dbReference>
<dbReference type="EMBL" id="FPBO01000024">
    <property type="protein sequence ID" value="SFV05646.1"/>
    <property type="molecule type" value="Genomic_DNA"/>
</dbReference>
<dbReference type="RefSeq" id="WP_218164913.1">
    <property type="nucleotide sequence ID" value="NZ_FPBO01000024.1"/>
</dbReference>
<dbReference type="InterPro" id="IPR050386">
    <property type="entry name" value="Glycosyl_hydrolase_5"/>
</dbReference>
<sequence>MRITKALLLSCLLSLGACSSGGGATATPATAPATNSAATPSVTTGSALYPGYNTSPAAPDSAGMGGTAVQIAGRMKLGWNIGNTLEAIGGETAWGNPTVTKELIQLVKASGFDAIRIPVSWNQHADQKTAKIDPAWIQRVRQVVQYCVDNNMYVIVNIHWDGGWLENNVVPEKQVDNNARQKALWEQIATQLRDFDERLIFAGTNEPNAKTAEQMKVLLSYHQTFVDAVRSTGGKNAHRVLVVQGPETDIEKTDTLWTTMPTDSVANKLMAEVHFYTPYGFALQAKDESWGKQFYYWGKDYHSSTDVERNATWGEEAAVDQLFRLMKLRFVDKGIPVILGEFGAMRRDNLTGEARALHLASRAYYLKYVTRQAAANGLVPFYWDSGALDNFGSGIFNRRENTVFDRPALDAMVQGAGKP</sequence>
<dbReference type="AlphaFoldDB" id="A0A1I7L7Y2"/>
<accession>A0A1I7L7Y2</accession>
<dbReference type="InterPro" id="IPR017853">
    <property type="entry name" value="GH"/>
</dbReference>
<keyword evidence="3" id="KW-0136">Cellulose degradation</keyword>
<evidence type="ECO:0000256" key="8">
    <source>
        <dbReference type="SAM" id="SignalP"/>
    </source>
</evidence>
<dbReference type="Proteomes" id="UP000199391">
    <property type="component" value="Unassembled WGS sequence"/>
</dbReference>
<evidence type="ECO:0000256" key="4">
    <source>
        <dbReference type="ARBA" id="ARBA00023277"/>
    </source>
</evidence>
<organism evidence="10 11">
    <name type="scientific">Pseudoduganella namucuonensis</name>
    <dbReference type="NCBI Taxonomy" id="1035707"/>
    <lineage>
        <taxon>Bacteria</taxon>
        <taxon>Pseudomonadati</taxon>
        <taxon>Pseudomonadota</taxon>
        <taxon>Betaproteobacteria</taxon>
        <taxon>Burkholderiales</taxon>
        <taxon>Oxalobacteraceae</taxon>
        <taxon>Telluria group</taxon>
        <taxon>Pseudoduganella</taxon>
    </lineage>
</organism>
<dbReference type="PANTHER" id="PTHR31297:SF41">
    <property type="entry name" value="ENDOGLUCANASE, PUTATIVE (AFU_ORTHOLOGUE AFUA_5G01830)-RELATED"/>
    <property type="match status" value="1"/>
</dbReference>
<dbReference type="GO" id="GO:0030245">
    <property type="term" value="P:cellulose catabolic process"/>
    <property type="evidence" value="ECO:0007669"/>
    <property type="project" value="UniProtKB-KW"/>
</dbReference>